<keyword evidence="3" id="KW-1185">Reference proteome</keyword>
<feature type="region of interest" description="Disordered" evidence="1">
    <location>
        <begin position="63"/>
        <end position="116"/>
    </location>
</feature>
<comment type="caution">
    <text evidence="2">The sequence shown here is derived from an EMBL/GenBank/DDBJ whole genome shotgun (WGS) entry which is preliminary data.</text>
</comment>
<accession>A0A9Q3CAK4</accession>
<proteinExistence type="predicted"/>
<dbReference type="AlphaFoldDB" id="A0A9Q3CAK4"/>
<reference evidence="2" key="1">
    <citation type="submission" date="2021-03" db="EMBL/GenBank/DDBJ databases">
        <title>Draft genome sequence of rust myrtle Austropuccinia psidii MF-1, a brazilian biotype.</title>
        <authorList>
            <person name="Quecine M.C."/>
            <person name="Pachon D.M.R."/>
            <person name="Bonatelli M.L."/>
            <person name="Correr F.H."/>
            <person name="Franceschini L.M."/>
            <person name="Leite T.F."/>
            <person name="Margarido G.R.A."/>
            <person name="Almeida C.A."/>
            <person name="Ferrarezi J.A."/>
            <person name="Labate C.A."/>
        </authorList>
    </citation>
    <scope>NUCLEOTIDE SEQUENCE</scope>
    <source>
        <strain evidence="2">MF-1</strain>
    </source>
</reference>
<organism evidence="2 3">
    <name type="scientific">Austropuccinia psidii MF-1</name>
    <dbReference type="NCBI Taxonomy" id="1389203"/>
    <lineage>
        <taxon>Eukaryota</taxon>
        <taxon>Fungi</taxon>
        <taxon>Dikarya</taxon>
        <taxon>Basidiomycota</taxon>
        <taxon>Pucciniomycotina</taxon>
        <taxon>Pucciniomycetes</taxon>
        <taxon>Pucciniales</taxon>
        <taxon>Sphaerophragmiaceae</taxon>
        <taxon>Austropuccinia</taxon>
    </lineage>
</organism>
<feature type="compositionally biased region" description="Basic residues" evidence="1">
    <location>
        <begin position="94"/>
        <end position="116"/>
    </location>
</feature>
<name>A0A9Q3CAK4_9BASI</name>
<evidence type="ECO:0000313" key="3">
    <source>
        <dbReference type="Proteomes" id="UP000765509"/>
    </source>
</evidence>
<evidence type="ECO:0000313" key="2">
    <source>
        <dbReference type="EMBL" id="MBW0480243.1"/>
    </source>
</evidence>
<gene>
    <name evidence="2" type="ORF">O181_019958</name>
</gene>
<sequence length="116" mass="13254">MPKPLAGGYELLLTHKEISGSGEDHRALRRMYSFFFQRQGRNIKNWLKNQGILSKDQKKELEMTPALEKEGSVVSKSSKPAPEVSKDKPNGPQKKQRGPKRNQGKVKAKANWHRPY</sequence>
<dbReference type="Proteomes" id="UP000765509">
    <property type="component" value="Unassembled WGS sequence"/>
</dbReference>
<evidence type="ECO:0000256" key="1">
    <source>
        <dbReference type="SAM" id="MobiDB-lite"/>
    </source>
</evidence>
<protein>
    <submittedName>
        <fullName evidence="2">Uncharacterized protein</fullName>
    </submittedName>
</protein>
<dbReference type="EMBL" id="AVOT02005891">
    <property type="protein sequence ID" value="MBW0480243.1"/>
    <property type="molecule type" value="Genomic_DNA"/>
</dbReference>